<feature type="compositionally biased region" description="Low complexity" evidence="1">
    <location>
        <begin position="1"/>
        <end position="12"/>
    </location>
</feature>
<name>A0A6J4N1W8_9BACT</name>
<evidence type="ECO:0000256" key="1">
    <source>
        <dbReference type="SAM" id="MobiDB-lite"/>
    </source>
</evidence>
<dbReference type="AlphaFoldDB" id="A0A6J4N1W8"/>
<evidence type="ECO:0000313" key="2">
    <source>
        <dbReference type="EMBL" id="CAA9375079.1"/>
    </source>
</evidence>
<gene>
    <name evidence="2" type="ORF">AVDCRST_MAG89-4934</name>
</gene>
<feature type="non-terminal residue" evidence="2">
    <location>
        <position position="69"/>
    </location>
</feature>
<proteinExistence type="predicted"/>
<feature type="compositionally biased region" description="Gly residues" evidence="1">
    <location>
        <begin position="51"/>
        <end position="60"/>
    </location>
</feature>
<sequence>ERQRNAPAPAAGRQHHRRGGGAHAQHAPQVARPAAVLSRPAEQGAPPRVAGEGGPGGGGAGRRRAWIFL</sequence>
<accession>A0A6J4N1W8</accession>
<protein>
    <submittedName>
        <fullName evidence="2">Uncharacterized protein</fullName>
    </submittedName>
</protein>
<reference evidence="2" key="1">
    <citation type="submission" date="2020-02" db="EMBL/GenBank/DDBJ databases">
        <authorList>
            <person name="Meier V. D."/>
        </authorList>
    </citation>
    <scope>NUCLEOTIDE SEQUENCE</scope>
    <source>
        <strain evidence="2">AVDCRST_MAG89</strain>
    </source>
</reference>
<organism evidence="2">
    <name type="scientific">uncultured Gemmatimonadota bacterium</name>
    <dbReference type="NCBI Taxonomy" id="203437"/>
    <lineage>
        <taxon>Bacteria</taxon>
        <taxon>Pseudomonadati</taxon>
        <taxon>Gemmatimonadota</taxon>
        <taxon>environmental samples</taxon>
    </lineage>
</organism>
<dbReference type="EMBL" id="CADCTV010001039">
    <property type="protein sequence ID" value="CAA9375079.1"/>
    <property type="molecule type" value="Genomic_DNA"/>
</dbReference>
<feature type="non-terminal residue" evidence="2">
    <location>
        <position position="1"/>
    </location>
</feature>
<feature type="region of interest" description="Disordered" evidence="1">
    <location>
        <begin position="1"/>
        <end position="69"/>
    </location>
</feature>